<dbReference type="AlphaFoldDB" id="A0A7W9TQH7"/>
<dbReference type="GO" id="GO:0005886">
    <property type="term" value="C:plasma membrane"/>
    <property type="evidence" value="ECO:0007669"/>
    <property type="project" value="UniProtKB-SubCell"/>
</dbReference>
<comment type="similarity">
    <text evidence="7">Belongs to the TRAP transporter small permease family.</text>
</comment>
<comment type="subcellular location">
    <subcellularLocation>
        <location evidence="7">Cell inner membrane</location>
        <topology evidence="7">Multi-pass membrane protein</topology>
    </subcellularLocation>
    <subcellularLocation>
        <location evidence="1">Cell membrane</location>
        <topology evidence="1">Multi-pass membrane protein</topology>
    </subcellularLocation>
</comment>
<dbReference type="RefSeq" id="WP_151025015.1">
    <property type="nucleotide sequence ID" value="NZ_JACHIB010000008.1"/>
</dbReference>
<feature type="transmembrane region" description="Helical" evidence="7">
    <location>
        <begin position="109"/>
        <end position="128"/>
    </location>
</feature>
<dbReference type="Pfam" id="PF04290">
    <property type="entry name" value="DctQ"/>
    <property type="match status" value="1"/>
</dbReference>
<gene>
    <name evidence="9" type="ORF">HNR28_001726</name>
</gene>
<dbReference type="GO" id="GO:0022857">
    <property type="term" value="F:transmembrane transporter activity"/>
    <property type="evidence" value="ECO:0007669"/>
    <property type="project" value="UniProtKB-UniRule"/>
</dbReference>
<proteinExistence type="inferred from homology"/>
<dbReference type="InterPro" id="IPR055348">
    <property type="entry name" value="DctQ"/>
</dbReference>
<protein>
    <recommendedName>
        <fullName evidence="7">TRAP transporter small permease protein</fullName>
    </recommendedName>
</protein>
<dbReference type="EMBL" id="JACHIB010000008">
    <property type="protein sequence ID" value="MBB6083687.1"/>
    <property type="molecule type" value="Genomic_DNA"/>
</dbReference>
<reference evidence="9 10" key="1">
    <citation type="submission" date="2020-08" db="EMBL/GenBank/DDBJ databases">
        <title>Genomic Encyclopedia of Type Strains, Phase IV (KMG-IV): sequencing the most valuable type-strain genomes for metagenomic binning, comparative biology and taxonomic classification.</title>
        <authorList>
            <person name="Goeker M."/>
        </authorList>
    </citation>
    <scope>NUCLEOTIDE SEQUENCE [LARGE SCALE GENOMIC DNA]</scope>
    <source>
        <strain evidence="9 10">DSM 12141</strain>
    </source>
</reference>
<feature type="transmembrane region" description="Helical" evidence="7">
    <location>
        <begin position="34"/>
        <end position="56"/>
    </location>
</feature>
<evidence type="ECO:0000313" key="9">
    <source>
        <dbReference type="EMBL" id="MBB6083687.1"/>
    </source>
</evidence>
<keyword evidence="6 7" id="KW-0472">Membrane</keyword>
<comment type="function">
    <text evidence="7">Part of the tripartite ATP-independent periplasmic (TRAP) transport system.</text>
</comment>
<keyword evidence="4 7" id="KW-0812">Transmembrane</keyword>
<sequence length="187" mass="19025">MHTHPADDAAAAPPGPHTHRFGPFGRALHAASKALAALGGLAFVALVAMSLISIVGRKLAAMPVPGDMEVLMMVAAAASAAFFAFCHLEGGDVKVDFFTAHARPGVIHGLDALGSLLVGLFGALIAWRTGVGAAALREAGETSAILGWPVWVAQAAMVPGFVLMAAAGLYMCGLHLRAARSGGEVRP</sequence>
<evidence type="ECO:0000256" key="3">
    <source>
        <dbReference type="ARBA" id="ARBA00022475"/>
    </source>
</evidence>
<name>A0A7W9TQH7_CASDE</name>
<evidence type="ECO:0000259" key="8">
    <source>
        <dbReference type="Pfam" id="PF04290"/>
    </source>
</evidence>
<organism evidence="9 10">
    <name type="scientific">Castellaniella defragrans</name>
    <name type="common">Alcaligenes defragrans</name>
    <dbReference type="NCBI Taxonomy" id="75697"/>
    <lineage>
        <taxon>Bacteria</taxon>
        <taxon>Pseudomonadati</taxon>
        <taxon>Pseudomonadota</taxon>
        <taxon>Betaproteobacteria</taxon>
        <taxon>Burkholderiales</taxon>
        <taxon>Alcaligenaceae</taxon>
        <taxon>Castellaniella</taxon>
    </lineage>
</organism>
<evidence type="ECO:0000256" key="6">
    <source>
        <dbReference type="ARBA" id="ARBA00023136"/>
    </source>
</evidence>
<feature type="domain" description="Tripartite ATP-independent periplasmic transporters DctQ component" evidence="8">
    <location>
        <begin position="47"/>
        <end position="170"/>
    </location>
</feature>
<feature type="transmembrane region" description="Helical" evidence="7">
    <location>
        <begin position="148"/>
        <end position="171"/>
    </location>
</feature>
<keyword evidence="7" id="KW-0997">Cell inner membrane</keyword>
<evidence type="ECO:0000256" key="2">
    <source>
        <dbReference type="ARBA" id="ARBA00022448"/>
    </source>
</evidence>
<comment type="subunit">
    <text evidence="7">The complex comprises the extracytoplasmic solute receptor protein and the two transmembrane proteins.</text>
</comment>
<accession>A0A7W9TQH7</accession>
<feature type="transmembrane region" description="Helical" evidence="7">
    <location>
        <begin position="68"/>
        <end position="88"/>
    </location>
</feature>
<evidence type="ECO:0000256" key="5">
    <source>
        <dbReference type="ARBA" id="ARBA00022989"/>
    </source>
</evidence>
<keyword evidence="2 7" id="KW-0813">Transport</keyword>
<evidence type="ECO:0000313" key="10">
    <source>
        <dbReference type="Proteomes" id="UP000541136"/>
    </source>
</evidence>
<keyword evidence="3" id="KW-1003">Cell membrane</keyword>
<dbReference type="Proteomes" id="UP000541136">
    <property type="component" value="Unassembled WGS sequence"/>
</dbReference>
<evidence type="ECO:0000256" key="4">
    <source>
        <dbReference type="ARBA" id="ARBA00022692"/>
    </source>
</evidence>
<evidence type="ECO:0000256" key="7">
    <source>
        <dbReference type="RuleBase" id="RU369079"/>
    </source>
</evidence>
<keyword evidence="5 7" id="KW-1133">Transmembrane helix</keyword>
<comment type="caution">
    <text evidence="9">The sequence shown here is derived from an EMBL/GenBank/DDBJ whole genome shotgun (WGS) entry which is preliminary data.</text>
</comment>
<evidence type="ECO:0000256" key="1">
    <source>
        <dbReference type="ARBA" id="ARBA00004651"/>
    </source>
</evidence>